<dbReference type="PANTHER" id="PTHR11895:SF7">
    <property type="entry name" value="GLUTAMYL-TRNA(GLN) AMIDOTRANSFERASE SUBUNIT A, MITOCHONDRIAL"/>
    <property type="match status" value="1"/>
</dbReference>
<reference evidence="4" key="1">
    <citation type="submission" date="2013-03" db="EMBL/GenBank/DDBJ databases">
        <title>Genome sequence of Chthonomonas calidirosea, the first sequenced genome from the Armatimonadetes phylum (formally candidate division OP10).</title>
        <authorList>
            <person name="Lee K.C.Y."/>
            <person name="Morgan X.C."/>
            <person name="Dunfield P.F."/>
            <person name="Tamas I."/>
            <person name="Houghton K.M."/>
            <person name="Vyssotski M."/>
            <person name="Ryan J.L.J."/>
            <person name="Lagutin K."/>
            <person name="McDonald I.R."/>
            <person name="Stott M.B."/>
        </authorList>
    </citation>
    <scope>NUCLEOTIDE SEQUENCE [LARGE SCALE GENOMIC DNA]</scope>
    <source>
        <strain evidence="4">DSM 23976 / ICMP 18418 / T49</strain>
    </source>
</reference>
<name>S0EXR8_CHTCT</name>
<sequence length="467" mass="50026">MAEIPLHYLSAVELGRRLREKRLSSVELTRLYLERLETIGRSLNAVAELTPELALSQARQADKELAEGRIRSPLHGVPYGAKDLLATKNIPTRWGSPAHKDQVFDYDATVIRKLQEAGAVLVAKLSLIELAGGGGYDMPAASLDGPCRCPWNPNRWAGGSSSGSGAAVGAGLVGFALGTETWGSITVPAAFCGISGLRPTYGRVSRHGAMALCWTLDKIGPMARSAEDCGFILQAIAGPDPLDATCAPIGFRFRARPLVSRKSHPLRLGVLPHDTSKVPEVQKAFEEALAVFRKRNFHVAEASYPPDIPYNAATGLIVAAEGSAAFEELIRSERLQLLADPQQQAGLIAGLSVSAADYLRAQRVRKKAIEALNSLWERFDLLIAPTLLTVAPEISKPLSASTEPWGGNGGPGNLAGWPSLSIPMGFGKENLPLGLEIIGPPGGEQTLLALGMTFQQETDWHRKHPPL</sequence>
<dbReference type="InterPro" id="IPR000120">
    <property type="entry name" value="Amidase"/>
</dbReference>
<protein>
    <submittedName>
        <fullName evidence="3">Asp-tRNAAsn/Glu-tRNAGln amidotransferase A subunit and related amidases</fullName>
        <ecNumber evidence="3">6.3.5.6</ecNumber>
        <ecNumber evidence="3">6.3.5.7</ecNumber>
    </submittedName>
</protein>
<dbReference type="GO" id="GO:0050566">
    <property type="term" value="F:asparaginyl-tRNA synthase (glutamine-hydrolyzing) activity"/>
    <property type="evidence" value="ECO:0007669"/>
    <property type="project" value="UniProtKB-EC"/>
</dbReference>
<evidence type="ECO:0000313" key="3">
    <source>
        <dbReference type="EMBL" id="CCW36297.1"/>
    </source>
</evidence>
<keyword evidence="3" id="KW-0436">Ligase</keyword>
<dbReference type="Proteomes" id="UP000014227">
    <property type="component" value="Chromosome I"/>
</dbReference>
<accession>S0EXR8</accession>
<dbReference type="KEGG" id="ccz:CCALI_02500"/>
<dbReference type="PATRIC" id="fig|1303518.3.peg.2598"/>
<dbReference type="AlphaFoldDB" id="S0EXR8"/>
<dbReference type="RefSeq" id="WP_016483808.1">
    <property type="nucleotide sequence ID" value="NC_021487.1"/>
</dbReference>
<gene>
    <name evidence="3" type="ORF">CCALI_02500</name>
</gene>
<dbReference type="eggNOG" id="COG0154">
    <property type="taxonomic scope" value="Bacteria"/>
</dbReference>
<dbReference type="InterPro" id="IPR023631">
    <property type="entry name" value="Amidase_dom"/>
</dbReference>
<dbReference type="Pfam" id="PF01425">
    <property type="entry name" value="Amidase"/>
    <property type="match status" value="1"/>
</dbReference>
<comment type="similarity">
    <text evidence="1">Belongs to the amidase family.</text>
</comment>
<dbReference type="PANTHER" id="PTHR11895">
    <property type="entry name" value="TRANSAMIDASE"/>
    <property type="match status" value="1"/>
</dbReference>
<dbReference type="InParanoid" id="S0EXR8"/>
<feature type="domain" description="Amidase" evidence="2">
    <location>
        <begin position="27"/>
        <end position="448"/>
    </location>
</feature>
<keyword evidence="4" id="KW-1185">Reference proteome</keyword>
<dbReference type="EC" id="6.3.5.7" evidence="3"/>
<evidence type="ECO:0000256" key="1">
    <source>
        <dbReference type="ARBA" id="ARBA00009199"/>
    </source>
</evidence>
<dbReference type="Gene3D" id="3.90.1300.10">
    <property type="entry name" value="Amidase signature (AS) domain"/>
    <property type="match status" value="1"/>
</dbReference>
<dbReference type="HOGENOM" id="CLU_009600_0_3_0"/>
<dbReference type="InterPro" id="IPR036928">
    <property type="entry name" value="AS_sf"/>
</dbReference>
<dbReference type="OrthoDB" id="9777859at2"/>
<dbReference type="GO" id="GO:0050567">
    <property type="term" value="F:glutaminyl-tRNA synthase (glutamine-hydrolyzing) activity"/>
    <property type="evidence" value="ECO:0007669"/>
    <property type="project" value="UniProtKB-EC"/>
</dbReference>
<evidence type="ECO:0000313" key="4">
    <source>
        <dbReference type="Proteomes" id="UP000014227"/>
    </source>
</evidence>
<dbReference type="STRING" id="454171.CP488_01590"/>
<dbReference type="SUPFAM" id="SSF75304">
    <property type="entry name" value="Amidase signature (AS) enzymes"/>
    <property type="match status" value="1"/>
</dbReference>
<dbReference type="EMBL" id="HF951689">
    <property type="protein sequence ID" value="CCW36297.1"/>
    <property type="molecule type" value="Genomic_DNA"/>
</dbReference>
<organism evidence="3 4">
    <name type="scientific">Chthonomonas calidirosea (strain DSM 23976 / ICMP 18418 / T49)</name>
    <dbReference type="NCBI Taxonomy" id="1303518"/>
    <lineage>
        <taxon>Bacteria</taxon>
        <taxon>Bacillati</taxon>
        <taxon>Armatimonadota</taxon>
        <taxon>Chthonomonadia</taxon>
        <taxon>Chthonomonadales</taxon>
        <taxon>Chthonomonadaceae</taxon>
        <taxon>Chthonomonas</taxon>
    </lineage>
</organism>
<evidence type="ECO:0000259" key="2">
    <source>
        <dbReference type="Pfam" id="PF01425"/>
    </source>
</evidence>
<dbReference type="EC" id="6.3.5.6" evidence="3"/>
<dbReference type="GO" id="GO:0016740">
    <property type="term" value="F:transferase activity"/>
    <property type="evidence" value="ECO:0007669"/>
    <property type="project" value="UniProtKB-KW"/>
</dbReference>
<proteinExistence type="inferred from homology"/>
<keyword evidence="3" id="KW-0808">Transferase</keyword>